<comment type="caution">
    <text evidence="1">The sequence shown here is derived from an EMBL/GenBank/DDBJ whole genome shotgun (WGS) entry which is preliminary data.</text>
</comment>
<dbReference type="AlphaFoldDB" id="A0AAV4XAQ7"/>
<dbReference type="Proteomes" id="UP001054945">
    <property type="component" value="Unassembled WGS sequence"/>
</dbReference>
<organism evidence="1 2">
    <name type="scientific">Caerostris extrusa</name>
    <name type="common">Bark spider</name>
    <name type="synonym">Caerostris bankana</name>
    <dbReference type="NCBI Taxonomy" id="172846"/>
    <lineage>
        <taxon>Eukaryota</taxon>
        <taxon>Metazoa</taxon>
        <taxon>Ecdysozoa</taxon>
        <taxon>Arthropoda</taxon>
        <taxon>Chelicerata</taxon>
        <taxon>Arachnida</taxon>
        <taxon>Araneae</taxon>
        <taxon>Araneomorphae</taxon>
        <taxon>Entelegynae</taxon>
        <taxon>Araneoidea</taxon>
        <taxon>Araneidae</taxon>
        <taxon>Caerostris</taxon>
    </lineage>
</organism>
<name>A0AAV4XAQ7_CAEEX</name>
<evidence type="ECO:0000313" key="2">
    <source>
        <dbReference type="Proteomes" id="UP001054945"/>
    </source>
</evidence>
<keyword evidence="2" id="KW-1185">Reference proteome</keyword>
<evidence type="ECO:0000313" key="1">
    <source>
        <dbReference type="EMBL" id="GIY91991.1"/>
    </source>
</evidence>
<proteinExistence type="predicted"/>
<gene>
    <name evidence="1" type="primary">AVEN_50955_1</name>
    <name evidence="1" type="ORF">CEXT_535711</name>
</gene>
<dbReference type="EMBL" id="BPLR01017482">
    <property type="protein sequence ID" value="GIY91991.1"/>
    <property type="molecule type" value="Genomic_DNA"/>
</dbReference>
<protein>
    <submittedName>
        <fullName evidence="1">Chitin-binding type-4 domain-containing protein</fullName>
    </submittedName>
</protein>
<accession>A0AAV4XAQ7</accession>
<sequence length="79" mass="8868">MCISLSANNWGQCDNETKAVGCGPQEIYRNCADISVLPGAGIRGSAGFNPRPRVPKSMKKYSKDYFKHMHSPYPHKRRL</sequence>
<reference evidence="1 2" key="1">
    <citation type="submission" date="2021-06" db="EMBL/GenBank/DDBJ databases">
        <title>Caerostris extrusa draft genome.</title>
        <authorList>
            <person name="Kono N."/>
            <person name="Arakawa K."/>
        </authorList>
    </citation>
    <scope>NUCLEOTIDE SEQUENCE [LARGE SCALE GENOMIC DNA]</scope>
</reference>